<comment type="caution">
    <text evidence="2">The sequence shown here is derived from an EMBL/GenBank/DDBJ whole genome shotgun (WGS) entry which is preliminary data.</text>
</comment>
<dbReference type="OMA" id="NTEGREW"/>
<dbReference type="Gene3D" id="1.10.510.10">
    <property type="entry name" value="Transferase(Phosphotransferase) domain 1"/>
    <property type="match status" value="1"/>
</dbReference>
<proteinExistence type="predicted"/>
<dbReference type="Proteomes" id="UP000825935">
    <property type="component" value="Chromosome 27"/>
</dbReference>
<evidence type="ECO:0000313" key="2">
    <source>
        <dbReference type="EMBL" id="KAH7295427.1"/>
    </source>
</evidence>
<dbReference type="AlphaFoldDB" id="A0A8T2RI77"/>
<dbReference type="PROSITE" id="PS00108">
    <property type="entry name" value="PROTEIN_KINASE_ST"/>
    <property type="match status" value="1"/>
</dbReference>
<dbReference type="SUPFAM" id="SSF56112">
    <property type="entry name" value="Protein kinase-like (PK-like)"/>
    <property type="match status" value="1"/>
</dbReference>
<dbReference type="InterPro" id="IPR052751">
    <property type="entry name" value="Plant_MAPKKK"/>
</dbReference>
<name>A0A8T2RI77_CERRI</name>
<protein>
    <recommendedName>
        <fullName evidence="1">Protein kinase domain-containing protein</fullName>
    </recommendedName>
</protein>
<dbReference type="Pfam" id="PF00069">
    <property type="entry name" value="Pkinase"/>
    <property type="match status" value="1"/>
</dbReference>
<dbReference type="EMBL" id="CM035432">
    <property type="protein sequence ID" value="KAH7295427.1"/>
    <property type="molecule type" value="Genomic_DNA"/>
</dbReference>
<sequence length="395" mass="42871">MATAPAPEPCRCRPASSSWMTLSPLGSGSSGLVSLAVDIASGSFFATKTSPSASLLLHEIQLLQSISSPFIIQYLGSHFPPPTALSEAPCLFLEYMECGSLADVLRRSPGGSLHDEKLVRRYTHAIVQGLDYLHRNGIIHCDIKSANVLLGRSGVKIADFGAAHRLTPNEEQPAACIDSAPRGTPLWMAPEALRGEQLGTSCDIWSLGCTVIEMLQGRPPWACLDSIEALLLKVAASSEDPPLPDFISPQAKDFVLKCLCRDATRRPTAAELLQHPFLSCCEEYKADAGQGDHPSPRSLLDFAYTSDSDSECDYTLSASPMLPSSVCKSRPGPLPEEDDNTEGREWITVRRSQKYRKINQAPLVQPSEALQVRRGCEVIFDTAAFLMKRRSATVG</sequence>
<dbReference type="InterPro" id="IPR008271">
    <property type="entry name" value="Ser/Thr_kinase_AS"/>
</dbReference>
<dbReference type="PANTHER" id="PTHR48011">
    <property type="entry name" value="CCR4-NOT TRANSCRIPTIONAL COMPLEX SUBUNIT CAF120-RELATED"/>
    <property type="match status" value="1"/>
</dbReference>
<dbReference type="PANTHER" id="PTHR48011:SF4">
    <property type="entry name" value="MITOGEN-ACTIVATED PROTEIN KINASE KINASE KINASE 19"/>
    <property type="match status" value="1"/>
</dbReference>
<feature type="domain" description="Protein kinase" evidence="1">
    <location>
        <begin position="19"/>
        <end position="278"/>
    </location>
</feature>
<dbReference type="GO" id="GO:0004672">
    <property type="term" value="F:protein kinase activity"/>
    <property type="evidence" value="ECO:0007669"/>
    <property type="project" value="InterPro"/>
</dbReference>
<dbReference type="GO" id="GO:0007165">
    <property type="term" value="P:signal transduction"/>
    <property type="evidence" value="ECO:0007669"/>
    <property type="project" value="TreeGrafter"/>
</dbReference>
<organism evidence="2 3">
    <name type="scientific">Ceratopteris richardii</name>
    <name type="common">Triangle waterfern</name>
    <dbReference type="NCBI Taxonomy" id="49495"/>
    <lineage>
        <taxon>Eukaryota</taxon>
        <taxon>Viridiplantae</taxon>
        <taxon>Streptophyta</taxon>
        <taxon>Embryophyta</taxon>
        <taxon>Tracheophyta</taxon>
        <taxon>Polypodiopsida</taxon>
        <taxon>Polypodiidae</taxon>
        <taxon>Polypodiales</taxon>
        <taxon>Pteridineae</taxon>
        <taxon>Pteridaceae</taxon>
        <taxon>Parkerioideae</taxon>
        <taxon>Ceratopteris</taxon>
    </lineage>
</organism>
<keyword evidence="3" id="KW-1185">Reference proteome</keyword>
<evidence type="ECO:0000313" key="3">
    <source>
        <dbReference type="Proteomes" id="UP000825935"/>
    </source>
</evidence>
<dbReference type="OrthoDB" id="8693905at2759"/>
<dbReference type="SMART" id="SM00220">
    <property type="entry name" value="S_TKc"/>
    <property type="match status" value="1"/>
</dbReference>
<dbReference type="InterPro" id="IPR000719">
    <property type="entry name" value="Prot_kinase_dom"/>
</dbReference>
<dbReference type="GO" id="GO:0005524">
    <property type="term" value="F:ATP binding"/>
    <property type="evidence" value="ECO:0007669"/>
    <property type="project" value="InterPro"/>
</dbReference>
<dbReference type="PROSITE" id="PS50011">
    <property type="entry name" value="PROTEIN_KINASE_DOM"/>
    <property type="match status" value="1"/>
</dbReference>
<dbReference type="CDD" id="cd06606">
    <property type="entry name" value="STKc_MAPKKK"/>
    <property type="match status" value="1"/>
</dbReference>
<gene>
    <name evidence="2" type="ORF">KP509_27G046900</name>
</gene>
<dbReference type="InterPro" id="IPR011009">
    <property type="entry name" value="Kinase-like_dom_sf"/>
</dbReference>
<reference evidence="2 3" key="1">
    <citation type="submission" date="2021-08" db="EMBL/GenBank/DDBJ databases">
        <title>WGS assembly of Ceratopteris richardii.</title>
        <authorList>
            <person name="Marchant D.B."/>
            <person name="Chen G."/>
            <person name="Jenkins J."/>
            <person name="Shu S."/>
            <person name="Leebens-Mack J."/>
            <person name="Grimwood J."/>
            <person name="Schmutz J."/>
            <person name="Soltis P."/>
            <person name="Soltis D."/>
            <person name="Chen Z.-H."/>
        </authorList>
    </citation>
    <scope>NUCLEOTIDE SEQUENCE [LARGE SCALE GENOMIC DNA]</scope>
    <source>
        <strain evidence="2">Whitten #5841</strain>
        <tissue evidence="2">Leaf</tissue>
    </source>
</reference>
<accession>A0A8T2RI77</accession>
<evidence type="ECO:0000259" key="1">
    <source>
        <dbReference type="PROSITE" id="PS50011"/>
    </source>
</evidence>